<dbReference type="GO" id="GO:0012505">
    <property type="term" value="C:endomembrane system"/>
    <property type="evidence" value="ECO:0007669"/>
    <property type="project" value="TreeGrafter"/>
</dbReference>
<dbReference type="InterPro" id="IPR019734">
    <property type="entry name" value="TPR_rpt"/>
</dbReference>
<dbReference type="GO" id="GO:0043066">
    <property type="term" value="P:negative regulation of apoptotic process"/>
    <property type="evidence" value="ECO:0007669"/>
    <property type="project" value="TreeGrafter"/>
</dbReference>
<sequence>MTITHHVEKMDENVTPEREAQDDSGKALNCDNTSGDPPTEFSSEDQPKEEWMDILGNGQLKKRIIREPLSDEQPTRGNICEINVVGVLEDGTEVEKHDKLVVQVGDLEVVQGLDLALALMKVGEIAEIVVNPRFAYGKLGTADVPPDSTVTYTVELIKVIYEDDRESITISERWKIGNKKRERGNWWFIRKELQFAIQCYRRALEYLEINNDKTWNTTKSTDTVTDAELQGLLDDCIKVYNNLAAAFIETEAYNCALQNVNLVLKYQPKNAKALFRKGKILKIKGEFAKAYLTFLELQKVEPNMKSVQTELTNLKGKVSKESEKERFLYAKMLGIATDDANNPSKITKTKNRSKVAKGILWTCAVGASAAVVGILLHRFTS</sequence>
<proteinExistence type="predicted"/>
<gene>
    <name evidence="8" type="ORF">PUN28_019311</name>
</gene>
<organism evidence="8 9">
    <name type="scientific">Cardiocondyla obscurior</name>
    <dbReference type="NCBI Taxonomy" id="286306"/>
    <lineage>
        <taxon>Eukaryota</taxon>
        <taxon>Metazoa</taxon>
        <taxon>Ecdysozoa</taxon>
        <taxon>Arthropoda</taxon>
        <taxon>Hexapoda</taxon>
        <taxon>Insecta</taxon>
        <taxon>Pterygota</taxon>
        <taxon>Neoptera</taxon>
        <taxon>Endopterygota</taxon>
        <taxon>Hymenoptera</taxon>
        <taxon>Apocrita</taxon>
        <taxon>Aculeata</taxon>
        <taxon>Formicoidea</taxon>
        <taxon>Formicidae</taxon>
        <taxon>Myrmicinae</taxon>
        <taxon>Cardiocondyla</taxon>
    </lineage>
</organism>
<dbReference type="GO" id="GO:0016020">
    <property type="term" value="C:membrane"/>
    <property type="evidence" value="ECO:0007669"/>
    <property type="project" value="TreeGrafter"/>
</dbReference>
<keyword evidence="6" id="KW-0812">Transmembrane</keyword>
<keyword evidence="9" id="KW-1185">Reference proteome</keyword>
<keyword evidence="3" id="KW-0413">Isomerase</keyword>
<evidence type="ECO:0000256" key="4">
    <source>
        <dbReference type="PROSITE-ProRule" id="PRU00339"/>
    </source>
</evidence>
<dbReference type="InterPro" id="IPR050754">
    <property type="entry name" value="FKBP4/5/8-like"/>
</dbReference>
<dbReference type="GO" id="GO:0003755">
    <property type="term" value="F:peptidyl-prolyl cis-trans isomerase activity"/>
    <property type="evidence" value="ECO:0007669"/>
    <property type="project" value="UniProtKB-KW"/>
</dbReference>
<evidence type="ECO:0000313" key="8">
    <source>
        <dbReference type="EMBL" id="KAL0100835.1"/>
    </source>
</evidence>
<evidence type="ECO:0000256" key="1">
    <source>
        <dbReference type="ARBA" id="ARBA00022737"/>
    </source>
</evidence>
<dbReference type="AlphaFoldDB" id="A0AAW2ED00"/>
<evidence type="ECO:0000256" key="5">
    <source>
        <dbReference type="SAM" id="MobiDB-lite"/>
    </source>
</evidence>
<feature type="compositionally biased region" description="Basic and acidic residues" evidence="5">
    <location>
        <begin position="1"/>
        <end position="25"/>
    </location>
</feature>
<dbReference type="PROSITE" id="PS50005">
    <property type="entry name" value="TPR"/>
    <property type="match status" value="1"/>
</dbReference>
<keyword evidence="1" id="KW-0677">Repeat</keyword>
<evidence type="ECO:0000256" key="2">
    <source>
        <dbReference type="ARBA" id="ARBA00022803"/>
    </source>
</evidence>
<dbReference type="InterPro" id="IPR011990">
    <property type="entry name" value="TPR-like_helical_dom_sf"/>
</dbReference>
<dbReference type="InterPro" id="IPR001179">
    <property type="entry name" value="PPIase_FKBP_dom"/>
</dbReference>
<keyword evidence="6" id="KW-1133">Transmembrane helix</keyword>
<comment type="caution">
    <text evidence="8">The sequence shown here is derived from an EMBL/GenBank/DDBJ whole genome shotgun (WGS) entry which is preliminary data.</text>
</comment>
<accession>A0AAW2ED00</accession>
<evidence type="ECO:0000259" key="7">
    <source>
        <dbReference type="PROSITE" id="PS50059"/>
    </source>
</evidence>
<dbReference type="Gene3D" id="3.10.50.40">
    <property type="match status" value="1"/>
</dbReference>
<name>A0AAW2ED00_9HYME</name>
<keyword evidence="6" id="KW-0472">Membrane</keyword>
<keyword evidence="2 4" id="KW-0802">TPR repeat</keyword>
<dbReference type="GO" id="GO:0005740">
    <property type="term" value="C:mitochondrial envelope"/>
    <property type="evidence" value="ECO:0007669"/>
    <property type="project" value="TreeGrafter"/>
</dbReference>
<feature type="repeat" description="TPR" evidence="4">
    <location>
        <begin position="237"/>
        <end position="270"/>
    </location>
</feature>
<evidence type="ECO:0000256" key="3">
    <source>
        <dbReference type="PROSITE-ProRule" id="PRU00277"/>
    </source>
</evidence>
<protein>
    <recommendedName>
        <fullName evidence="3">peptidylprolyl isomerase</fullName>
        <ecNumber evidence="3">5.2.1.8</ecNumber>
    </recommendedName>
</protein>
<dbReference type="GO" id="GO:0005829">
    <property type="term" value="C:cytosol"/>
    <property type="evidence" value="ECO:0007669"/>
    <property type="project" value="TreeGrafter"/>
</dbReference>
<dbReference type="EC" id="5.2.1.8" evidence="3"/>
<dbReference type="PANTHER" id="PTHR46512:SF1">
    <property type="entry name" value="PEPTIDYLPROLYL ISOMERASE"/>
    <property type="match status" value="1"/>
</dbReference>
<dbReference type="SUPFAM" id="SSF54534">
    <property type="entry name" value="FKBP-like"/>
    <property type="match status" value="1"/>
</dbReference>
<feature type="transmembrane region" description="Helical" evidence="6">
    <location>
        <begin position="358"/>
        <end position="376"/>
    </location>
</feature>
<dbReference type="SUPFAM" id="SSF48452">
    <property type="entry name" value="TPR-like"/>
    <property type="match status" value="1"/>
</dbReference>
<feature type="domain" description="PPIase FKBP-type" evidence="7">
    <location>
        <begin position="77"/>
        <end position="160"/>
    </location>
</feature>
<dbReference type="EMBL" id="JADYXP020000025">
    <property type="protein sequence ID" value="KAL0100835.1"/>
    <property type="molecule type" value="Genomic_DNA"/>
</dbReference>
<dbReference type="SMART" id="SM00028">
    <property type="entry name" value="TPR"/>
    <property type="match status" value="3"/>
</dbReference>
<reference evidence="8 9" key="1">
    <citation type="submission" date="2023-03" db="EMBL/GenBank/DDBJ databases">
        <title>High recombination rates correlate with genetic variation in Cardiocondyla obscurior ants.</title>
        <authorList>
            <person name="Errbii M."/>
        </authorList>
    </citation>
    <scope>NUCLEOTIDE SEQUENCE [LARGE SCALE GENOMIC DNA]</scope>
    <source>
        <strain evidence="8">Alpha-2009</strain>
        <tissue evidence="8">Whole body</tissue>
    </source>
</reference>
<dbReference type="Proteomes" id="UP001430953">
    <property type="component" value="Unassembled WGS sequence"/>
</dbReference>
<dbReference type="PROSITE" id="PS50059">
    <property type="entry name" value="FKBP_PPIASE"/>
    <property type="match status" value="1"/>
</dbReference>
<dbReference type="Pfam" id="PF00254">
    <property type="entry name" value="FKBP_C"/>
    <property type="match status" value="1"/>
</dbReference>
<keyword evidence="3" id="KW-0697">Rotamase</keyword>
<dbReference type="GO" id="GO:0044183">
    <property type="term" value="F:protein folding chaperone"/>
    <property type="evidence" value="ECO:0007669"/>
    <property type="project" value="TreeGrafter"/>
</dbReference>
<dbReference type="PANTHER" id="PTHR46512">
    <property type="entry name" value="PEPTIDYLPROLYL ISOMERASE"/>
    <property type="match status" value="1"/>
</dbReference>
<feature type="region of interest" description="Disordered" evidence="5">
    <location>
        <begin position="1"/>
        <end position="47"/>
    </location>
</feature>
<evidence type="ECO:0000256" key="6">
    <source>
        <dbReference type="SAM" id="Phobius"/>
    </source>
</evidence>
<dbReference type="Gene3D" id="1.25.40.10">
    <property type="entry name" value="Tetratricopeptide repeat domain"/>
    <property type="match status" value="1"/>
</dbReference>
<evidence type="ECO:0000313" key="9">
    <source>
        <dbReference type="Proteomes" id="UP001430953"/>
    </source>
</evidence>
<comment type="catalytic activity">
    <reaction evidence="3">
        <text>[protein]-peptidylproline (omega=180) = [protein]-peptidylproline (omega=0)</text>
        <dbReference type="Rhea" id="RHEA:16237"/>
        <dbReference type="Rhea" id="RHEA-COMP:10747"/>
        <dbReference type="Rhea" id="RHEA-COMP:10748"/>
        <dbReference type="ChEBI" id="CHEBI:83833"/>
        <dbReference type="ChEBI" id="CHEBI:83834"/>
        <dbReference type="EC" id="5.2.1.8"/>
    </reaction>
</comment>
<dbReference type="InterPro" id="IPR046357">
    <property type="entry name" value="PPIase_dom_sf"/>
</dbReference>